<dbReference type="PANTHER" id="PTHR30050:SF4">
    <property type="entry name" value="ATP-BINDING PROTEIN RV3427C IN INSERTION SEQUENCE-RELATED"/>
    <property type="match status" value="1"/>
</dbReference>
<gene>
    <name evidence="2" type="ORF">EVJ46_06210</name>
</gene>
<evidence type="ECO:0000313" key="3">
    <source>
        <dbReference type="Proteomes" id="UP000316562"/>
    </source>
</evidence>
<dbReference type="Proteomes" id="UP000316562">
    <property type="component" value="Unassembled WGS sequence"/>
</dbReference>
<protein>
    <submittedName>
        <fullName evidence="2">AAA family ATPase</fullName>
    </submittedName>
</protein>
<organism evidence="2 3">
    <name type="scientific">Acididesulfobacter guangdongensis</name>
    <dbReference type="NCBI Taxonomy" id="2597225"/>
    <lineage>
        <taxon>Bacteria</taxon>
        <taxon>Deltaproteobacteria</taxon>
        <taxon>Candidatus Acidulodesulfobacterales</taxon>
        <taxon>Candidatus Acididesulfobacter</taxon>
    </lineage>
</organism>
<evidence type="ECO:0000259" key="1">
    <source>
        <dbReference type="Pfam" id="PF01695"/>
    </source>
</evidence>
<reference evidence="2 3" key="1">
    <citation type="journal article" date="2019" name="ISME J.">
        <title>Insights into ecological role of a new deltaproteobacterial order Candidatus Acidulodesulfobacterales by metagenomics and metatranscriptomics.</title>
        <authorList>
            <person name="Tan S."/>
            <person name="Liu J."/>
            <person name="Fang Y."/>
            <person name="Hedlund B.P."/>
            <person name="Lian Z.H."/>
            <person name="Huang L.Y."/>
            <person name="Li J.T."/>
            <person name="Huang L.N."/>
            <person name="Li W.J."/>
            <person name="Jiang H.C."/>
            <person name="Dong H.L."/>
            <person name="Shu W.S."/>
        </authorList>
    </citation>
    <scope>NUCLEOTIDE SEQUENCE [LARGE SCALE GENOMIC DNA]</scope>
    <source>
        <strain evidence="2">AP2</strain>
    </source>
</reference>
<proteinExistence type="predicted"/>
<dbReference type="Gene3D" id="3.40.50.300">
    <property type="entry name" value="P-loop containing nucleotide triphosphate hydrolases"/>
    <property type="match status" value="1"/>
</dbReference>
<dbReference type="CDD" id="cd00009">
    <property type="entry name" value="AAA"/>
    <property type="match status" value="1"/>
</dbReference>
<comment type="caution">
    <text evidence="2">The sequence shown here is derived from an EMBL/GenBank/DDBJ whole genome shotgun (WGS) entry which is preliminary data.</text>
</comment>
<dbReference type="PANTHER" id="PTHR30050">
    <property type="entry name" value="CHROMOSOMAL REPLICATION INITIATOR PROTEIN DNAA"/>
    <property type="match status" value="1"/>
</dbReference>
<dbReference type="EMBL" id="SGBC01000002">
    <property type="protein sequence ID" value="RZD16598.1"/>
    <property type="molecule type" value="Genomic_DNA"/>
</dbReference>
<dbReference type="InterPro" id="IPR027417">
    <property type="entry name" value="P-loop_NTPase"/>
</dbReference>
<dbReference type="GO" id="GO:0005524">
    <property type="term" value="F:ATP binding"/>
    <property type="evidence" value="ECO:0007669"/>
    <property type="project" value="InterPro"/>
</dbReference>
<evidence type="ECO:0000313" key="2">
    <source>
        <dbReference type="EMBL" id="RZD16598.1"/>
    </source>
</evidence>
<dbReference type="SUPFAM" id="SSF52540">
    <property type="entry name" value="P-loop containing nucleoside triphosphate hydrolases"/>
    <property type="match status" value="1"/>
</dbReference>
<accession>A0A519BH53</accession>
<sequence length="230" mass="26358">MGNWRLVMEQAIKEIINDLKFMVKDEPEAESDDVKLERFKSMLEKNIQSVLSKIGVPKRFLSPKSTARLNLKSGYYFHGPVGTGKTDLAVSFLKNVILNSEPLCEYDGRYRLQDNIGLFVSVPVMLLNIRGAFKSETVEEMDLIKKYMKPEILILDDLGTEKTTDWVIQTLYVIINSRYEEDKQTVITSNYSLDEIRKNLNDKIASRIIAMTEVIEIKGIDRRSAISVVK</sequence>
<dbReference type="InterPro" id="IPR002611">
    <property type="entry name" value="IstB_ATP-bd"/>
</dbReference>
<dbReference type="Pfam" id="PF01695">
    <property type="entry name" value="IstB_IS21"/>
    <property type="match status" value="1"/>
</dbReference>
<name>A0A519BH53_ACIG2</name>
<feature type="domain" description="IstB-like ATP-binding" evidence="1">
    <location>
        <begin position="142"/>
        <end position="219"/>
    </location>
</feature>
<dbReference type="GO" id="GO:0006260">
    <property type="term" value="P:DNA replication"/>
    <property type="evidence" value="ECO:0007669"/>
    <property type="project" value="TreeGrafter"/>
</dbReference>
<dbReference type="AlphaFoldDB" id="A0A519BH53"/>